<dbReference type="Proteomes" id="UP000247233">
    <property type="component" value="Unassembled WGS sequence"/>
</dbReference>
<protein>
    <submittedName>
        <fullName evidence="1">Uncharacterized protein</fullName>
    </submittedName>
</protein>
<organism evidence="1 2">
    <name type="scientific">Aspergillus heteromorphus CBS 117.55</name>
    <dbReference type="NCBI Taxonomy" id="1448321"/>
    <lineage>
        <taxon>Eukaryota</taxon>
        <taxon>Fungi</taxon>
        <taxon>Dikarya</taxon>
        <taxon>Ascomycota</taxon>
        <taxon>Pezizomycotina</taxon>
        <taxon>Eurotiomycetes</taxon>
        <taxon>Eurotiomycetidae</taxon>
        <taxon>Eurotiales</taxon>
        <taxon>Aspergillaceae</taxon>
        <taxon>Aspergillus</taxon>
        <taxon>Aspergillus subgen. Circumdati</taxon>
    </lineage>
</organism>
<sequence>MERPRLPHASSLHIRTLQPHRICRIQLPRLKLHIPKLRLHRNNQPVHQGHLSDDTQSCNTTTNGYVDICTYKTPSNYTLSAYSTSDAPSGFQFTQANTSINTSYSYVLGPELFSMALIRFPYDDTSEEATDAWLKTRQVYECSISLCVHTYSNWTVTNGTINPGNISTTEVKYNGSSPVLNYTTNTNSNSSNSSTTFAANMFDTTLMYEILADIFDLSTNAASDIPATIHWCYCWG</sequence>
<reference evidence="1 2" key="1">
    <citation type="submission" date="2016-12" db="EMBL/GenBank/DDBJ databases">
        <title>The genomes of Aspergillus section Nigri reveals drivers in fungal speciation.</title>
        <authorList>
            <consortium name="DOE Joint Genome Institute"/>
            <person name="Vesth T.C."/>
            <person name="Nybo J."/>
            <person name="Theobald S."/>
            <person name="Brandl J."/>
            <person name="Frisvad J.C."/>
            <person name="Nielsen K.F."/>
            <person name="Lyhne E.K."/>
            <person name="Kogle M.E."/>
            <person name="Kuo A."/>
            <person name="Riley R."/>
            <person name="Clum A."/>
            <person name="Nolan M."/>
            <person name="Lipzen A."/>
            <person name="Salamov A."/>
            <person name="Henrissat B."/>
            <person name="Wiebenga A."/>
            <person name="De Vries R.P."/>
            <person name="Grigoriev I.V."/>
            <person name="Mortensen U.H."/>
            <person name="Andersen M.R."/>
            <person name="Baker S.E."/>
        </authorList>
    </citation>
    <scope>NUCLEOTIDE SEQUENCE [LARGE SCALE GENOMIC DNA]</scope>
    <source>
        <strain evidence="1 2">CBS 117.55</strain>
    </source>
</reference>
<keyword evidence="2" id="KW-1185">Reference proteome</keyword>
<accession>A0A317WYH3</accession>
<dbReference type="GeneID" id="37067386"/>
<evidence type="ECO:0000313" key="1">
    <source>
        <dbReference type="EMBL" id="PWY90981.1"/>
    </source>
</evidence>
<evidence type="ECO:0000313" key="2">
    <source>
        <dbReference type="Proteomes" id="UP000247233"/>
    </source>
</evidence>
<dbReference type="RefSeq" id="XP_025403424.1">
    <property type="nucleotide sequence ID" value="XM_025545149.1"/>
</dbReference>
<proteinExistence type="predicted"/>
<dbReference type="STRING" id="1448321.A0A317WYH3"/>
<dbReference type="OrthoDB" id="5376804at2759"/>
<dbReference type="AlphaFoldDB" id="A0A317WYH3"/>
<name>A0A317WYH3_9EURO</name>
<gene>
    <name evidence="1" type="ORF">BO70DRAFT_376776</name>
</gene>
<comment type="caution">
    <text evidence="1">The sequence shown here is derived from an EMBL/GenBank/DDBJ whole genome shotgun (WGS) entry which is preliminary data.</text>
</comment>
<dbReference type="EMBL" id="MSFL01000002">
    <property type="protein sequence ID" value="PWY90981.1"/>
    <property type="molecule type" value="Genomic_DNA"/>
</dbReference>
<dbReference type="VEuPathDB" id="FungiDB:BO70DRAFT_376776"/>